<reference evidence="3" key="1">
    <citation type="journal article" date="2011" name="Nat. Genet.">
        <title>The Arabidopsis lyrata genome sequence and the basis of rapid genome size change.</title>
        <authorList>
            <person name="Hu T.T."/>
            <person name="Pattyn P."/>
            <person name="Bakker E.G."/>
            <person name="Cao J."/>
            <person name="Cheng J.-F."/>
            <person name="Clark R.M."/>
            <person name="Fahlgren N."/>
            <person name="Fawcett J.A."/>
            <person name="Grimwood J."/>
            <person name="Gundlach H."/>
            <person name="Haberer G."/>
            <person name="Hollister J.D."/>
            <person name="Ossowski S."/>
            <person name="Ottilar R.P."/>
            <person name="Salamov A.A."/>
            <person name="Schneeberger K."/>
            <person name="Spannagl M."/>
            <person name="Wang X."/>
            <person name="Yang L."/>
            <person name="Nasrallah M.E."/>
            <person name="Bergelson J."/>
            <person name="Carrington J.C."/>
            <person name="Gaut B.S."/>
            <person name="Schmutz J."/>
            <person name="Mayer K.F.X."/>
            <person name="Van de Peer Y."/>
            <person name="Grigoriev I.V."/>
            <person name="Nordborg M."/>
            <person name="Weigel D."/>
            <person name="Guo Y.-L."/>
        </authorList>
    </citation>
    <scope>NUCLEOTIDE SEQUENCE [LARGE SCALE GENOMIC DNA]</scope>
    <source>
        <strain evidence="3">cv. MN47</strain>
    </source>
</reference>
<evidence type="ECO:0000313" key="3">
    <source>
        <dbReference type="Proteomes" id="UP000008694"/>
    </source>
</evidence>
<evidence type="ECO:0000313" key="2">
    <source>
        <dbReference type="EMBL" id="EFH70503.1"/>
    </source>
</evidence>
<feature type="region of interest" description="Disordered" evidence="1">
    <location>
        <begin position="1"/>
        <end position="24"/>
    </location>
</feature>
<dbReference type="Proteomes" id="UP000008694">
    <property type="component" value="Unassembled WGS sequence"/>
</dbReference>
<feature type="compositionally biased region" description="Basic residues" evidence="1">
    <location>
        <begin position="1"/>
        <end position="10"/>
    </location>
</feature>
<name>D7KFX7_ARALL</name>
<accession>D7KFX7</accession>
<gene>
    <name evidence="2" type="ORF">ARALYDRAFT_891957</name>
</gene>
<protein>
    <submittedName>
        <fullName evidence="2">Predicted protein</fullName>
    </submittedName>
</protein>
<evidence type="ECO:0000256" key="1">
    <source>
        <dbReference type="SAM" id="MobiDB-lite"/>
    </source>
</evidence>
<sequence>MAFTKKKKSPKSSAKEQEDDESDDFCNNVEERFQQYNGLFPIVLVRQGSVEGA</sequence>
<dbReference type="Gramene" id="scaffold_104751.1">
    <property type="protein sequence ID" value="scaffold_104751.1"/>
    <property type="gene ID" value="scaffold_104751.1"/>
</dbReference>
<dbReference type="EMBL" id="GL348713">
    <property type="protein sequence ID" value="EFH70503.1"/>
    <property type="molecule type" value="Genomic_DNA"/>
</dbReference>
<dbReference type="HOGENOM" id="CLU_3071406_0_0_1"/>
<proteinExistence type="predicted"/>
<keyword evidence="3" id="KW-1185">Reference proteome</keyword>
<dbReference type="AlphaFoldDB" id="D7KFX7"/>
<organism evidence="3">
    <name type="scientific">Arabidopsis lyrata subsp. lyrata</name>
    <name type="common">Lyre-leaved rock-cress</name>
    <dbReference type="NCBI Taxonomy" id="81972"/>
    <lineage>
        <taxon>Eukaryota</taxon>
        <taxon>Viridiplantae</taxon>
        <taxon>Streptophyta</taxon>
        <taxon>Embryophyta</taxon>
        <taxon>Tracheophyta</taxon>
        <taxon>Spermatophyta</taxon>
        <taxon>Magnoliopsida</taxon>
        <taxon>eudicotyledons</taxon>
        <taxon>Gunneridae</taxon>
        <taxon>Pentapetalae</taxon>
        <taxon>rosids</taxon>
        <taxon>malvids</taxon>
        <taxon>Brassicales</taxon>
        <taxon>Brassicaceae</taxon>
        <taxon>Camelineae</taxon>
        <taxon>Arabidopsis</taxon>
    </lineage>
</organism>